<evidence type="ECO:0000313" key="3">
    <source>
        <dbReference type="Proteomes" id="UP000593567"/>
    </source>
</evidence>
<sequence>MSPNRKFSLWCNGSTLACKSEMYTISQYTHVLLNTDILTAACITVQTLSIQEDLNKLELVTAESKKKYELEEEKRVAKLKTAVEKYHRLNKKVKDTLRRQQRELSSQLVRAECLRAECENVKFLALSHTHSDSRD</sequence>
<evidence type="ECO:0000256" key="1">
    <source>
        <dbReference type="SAM" id="Coils"/>
    </source>
</evidence>
<dbReference type="PROSITE" id="PS51257">
    <property type="entry name" value="PROKAR_LIPOPROTEIN"/>
    <property type="match status" value="1"/>
</dbReference>
<accession>A0A7J7JWQ2</accession>
<organism evidence="2 3">
    <name type="scientific">Bugula neritina</name>
    <name type="common">Brown bryozoan</name>
    <name type="synonym">Sertularia neritina</name>
    <dbReference type="NCBI Taxonomy" id="10212"/>
    <lineage>
        <taxon>Eukaryota</taxon>
        <taxon>Metazoa</taxon>
        <taxon>Spiralia</taxon>
        <taxon>Lophotrochozoa</taxon>
        <taxon>Bryozoa</taxon>
        <taxon>Gymnolaemata</taxon>
        <taxon>Cheilostomatida</taxon>
        <taxon>Flustrina</taxon>
        <taxon>Buguloidea</taxon>
        <taxon>Bugulidae</taxon>
        <taxon>Bugula</taxon>
    </lineage>
</organism>
<gene>
    <name evidence="2" type="ORF">EB796_011407</name>
</gene>
<feature type="coiled-coil region" evidence="1">
    <location>
        <begin position="79"/>
        <end position="117"/>
    </location>
</feature>
<name>A0A7J7JWQ2_BUGNE</name>
<dbReference type="Proteomes" id="UP000593567">
    <property type="component" value="Unassembled WGS sequence"/>
</dbReference>
<evidence type="ECO:0000313" key="2">
    <source>
        <dbReference type="EMBL" id="KAF6030295.1"/>
    </source>
</evidence>
<reference evidence="2" key="1">
    <citation type="submission" date="2020-06" db="EMBL/GenBank/DDBJ databases">
        <title>Draft genome of Bugula neritina, a colonial animal packing powerful symbionts and potential medicines.</title>
        <authorList>
            <person name="Rayko M."/>
        </authorList>
    </citation>
    <scope>NUCLEOTIDE SEQUENCE [LARGE SCALE GENOMIC DNA]</scope>
    <source>
        <strain evidence="2">Kwan_BN1</strain>
    </source>
</reference>
<keyword evidence="1" id="KW-0175">Coiled coil</keyword>
<dbReference type="AlphaFoldDB" id="A0A7J7JWQ2"/>
<comment type="caution">
    <text evidence="2">The sequence shown here is derived from an EMBL/GenBank/DDBJ whole genome shotgun (WGS) entry which is preliminary data.</text>
</comment>
<dbReference type="EMBL" id="VXIV02001719">
    <property type="protein sequence ID" value="KAF6030295.1"/>
    <property type="molecule type" value="Genomic_DNA"/>
</dbReference>
<proteinExistence type="predicted"/>
<protein>
    <submittedName>
        <fullName evidence="2">Uncharacterized protein</fullName>
    </submittedName>
</protein>
<keyword evidence="3" id="KW-1185">Reference proteome</keyword>